<keyword evidence="8" id="KW-0479">Metal-binding</keyword>
<dbReference type="InterPro" id="IPR038438">
    <property type="entry name" value="PepN_Ig-like_sf"/>
</dbReference>
<proteinExistence type="inferred from homology"/>
<dbReference type="Pfam" id="PF11940">
    <property type="entry name" value="DUF3458"/>
    <property type="match status" value="1"/>
</dbReference>
<dbReference type="SUPFAM" id="SSF63737">
    <property type="entry name" value="Leukotriene A4 hydrolase N-terminal domain"/>
    <property type="match status" value="1"/>
</dbReference>
<dbReference type="GO" id="GO:0016285">
    <property type="term" value="F:alanyl aminopeptidase activity"/>
    <property type="evidence" value="ECO:0007669"/>
    <property type="project" value="UniProtKB-EC"/>
</dbReference>
<dbReference type="InterPro" id="IPR042097">
    <property type="entry name" value="Aminopeptidase_N-like_N_sf"/>
</dbReference>
<dbReference type="InterPro" id="IPR024601">
    <property type="entry name" value="Peptidase_M1_pepN_C"/>
</dbReference>
<dbReference type="InterPro" id="IPR035414">
    <property type="entry name" value="Peptidase_M1_pepN_Ig-like"/>
</dbReference>
<dbReference type="InterPro" id="IPR014782">
    <property type="entry name" value="Peptidase_M1_dom"/>
</dbReference>
<dbReference type="FunFam" id="1.10.390.10:FF:000002">
    <property type="entry name" value="Aminopeptidase N"/>
    <property type="match status" value="1"/>
</dbReference>
<evidence type="ECO:0000256" key="9">
    <source>
        <dbReference type="ARBA" id="ARBA00022801"/>
    </source>
</evidence>
<dbReference type="Gene3D" id="1.10.390.10">
    <property type="entry name" value="Neutral Protease Domain 2"/>
    <property type="match status" value="1"/>
</dbReference>
<dbReference type="FunFam" id="3.30.2010.30:FF:000002">
    <property type="entry name" value="Putative aminopeptidase N"/>
    <property type="match status" value="1"/>
</dbReference>
<evidence type="ECO:0000256" key="3">
    <source>
        <dbReference type="ARBA" id="ARBA00010136"/>
    </source>
</evidence>
<dbReference type="Proteomes" id="UP001359886">
    <property type="component" value="Unassembled WGS sequence"/>
</dbReference>
<sequence>MKEGLTPKIVRREDYTPYPWQITDLRLRFEIDHRITTVTAEMDLAWLGDGEVGAIRLDGQCLELVGVELDGRPLRAGEYTVDADSLVIHEPARECSLRTQVRIRPQENTALEGLYASGEFLLTQCEAEGFRKITYFPDRPDVMTNYEVTLEADRDRYPVLLSNGNAVESGDSGDGRHWVRWCDPFRKPAYLFALVAGRLEHVEDRFTTRSGREVTLRIYVEPQNLDKCAYAMGALIRSMQWDEERFGLEYDLDIYNIVATDDFNMGAMENKSLNIFNSKYVLARPDTATDMDYQSIEGVIGHEYFHNWTGNRVTCRDWFQLTLKEGLTVFRDQEFTSDMQSRAVKRIQDVRDLRTRQFPEDAGPMSHPIRPDRYQEINNFYTMTVYQKGAAVIRMCHTLLGEEGFQKGMRLYFERHDGAAVTCDDFIAAMADANGVDLDRFGRWYSQSGTPEVRVRTEYRADEGRYIVELEQQTPPTHDQSEKQPLLIPFGIGLLTPEGAEIPLRLDGEEAAAGTSRLLVLDEREQRFEFVDVPCRPVPSLLRDFSAPVKLTYDYAPEDLEVLMRHDTDAFVRWEAAQLLAQRAIMNNRQAFREGREMQPDAGLERAFQALLSDRTTDPAQLAETMRLPGEDYLGDLMAEVDVDGLHAARNFTRTTLARSLENEFLRVYDLLDDGAAYNDSGASVARRSLKNVCLGYLADLPSGVERAQRQFRASDNMTDTVAALRALVHRKAPGHREALEQFEKRWASDPLVMDKWFVLQVTCPGADTVERVAELLDHPAFSLSNPNKVRSVVGAFAMLNPTGFHADSGAGYAQVADVVLQLDSRNPQVAARIASAFNGWKRYDESRRSLMRAQLERIRSASPLSADVGEIVGNALDDA</sequence>
<accession>A0AAW9RKG3</accession>
<dbReference type="EC" id="3.4.11.2" evidence="4 12"/>
<evidence type="ECO:0000256" key="7">
    <source>
        <dbReference type="ARBA" id="ARBA00022670"/>
    </source>
</evidence>
<dbReference type="PANTHER" id="PTHR46322:SF1">
    <property type="entry name" value="PUROMYCIN-SENSITIVE AMINOPEPTIDASE"/>
    <property type="match status" value="1"/>
</dbReference>
<dbReference type="NCBIfam" id="TIGR02414">
    <property type="entry name" value="pepN_proteo"/>
    <property type="match status" value="1"/>
</dbReference>
<dbReference type="GO" id="GO:0008270">
    <property type="term" value="F:zinc ion binding"/>
    <property type="evidence" value="ECO:0007669"/>
    <property type="project" value="InterPro"/>
</dbReference>
<dbReference type="InterPro" id="IPR045357">
    <property type="entry name" value="Aminopeptidase_N-like_N"/>
</dbReference>
<keyword evidence="11" id="KW-0482">Metalloprotease</keyword>
<evidence type="ECO:0000256" key="2">
    <source>
        <dbReference type="ARBA" id="ARBA00001947"/>
    </source>
</evidence>
<evidence type="ECO:0000259" key="13">
    <source>
        <dbReference type="Pfam" id="PF01433"/>
    </source>
</evidence>
<evidence type="ECO:0000256" key="12">
    <source>
        <dbReference type="NCBIfam" id="TIGR02414"/>
    </source>
</evidence>
<evidence type="ECO:0000313" key="18">
    <source>
        <dbReference type="Proteomes" id="UP001359886"/>
    </source>
</evidence>
<dbReference type="EMBL" id="JAZHOG010000014">
    <property type="protein sequence ID" value="MEJ8569464.1"/>
    <property type="molecule type" value="Genomic_DNA"/>
</dbReference>
<dbReference type="Gene3D" id="1.25.50.10">
    <property type="entry name" value="Peptidase M1, alanyl aminopeptidase, C-terminal domain"/>
    <property type="match status" value="1"/>
</dbReference>
<comment type="catalytic activity">
    <reaction evidence="1">
        <text>Release of an N-terminal amino acid, Xaa-|-Yaa- from a peptide, amide or arylamide. Xaa is preferably Ala, but may be most amino acids including Pro (slow action). When a terminal hydrophobic residue is followed by a prolyl residue, the two may be released as an intact Xaa-Pro dipeptide.</text>
        <dbReference type="EC" id="3.4.11.2"/>
    </reaction>
</comment>
<evidence type="ECO:0000259" key="15">
    <source>
        <dbReference type="Pfam" id="PF17432"/>
    </source>
</evidence>
<evidence type="ECO:0000256" key="1">
    <source>
        <dbReference type="ARBA" id="ARBA00000098"/>
    </source>
</evidence>
<dbReference type="InterPro" id="IPR027268">
    <property type="entry name" value="Peptidase_M4/M1_CTD_sf"/>
</dbReference>
<evidence type="ECO:0000256" key="11">
    <source>
        <dbReference type="ARBA" id="ARBA00023049"/>
    </source>
</evidence>
<dbReference type="Gene3D" id="3.30.2010.30">
    <property type="match status" value="1"/>
</dbReference>
<evidence type="ECO:0000256" key="8">
    <source>
        <dbReference type="ARBA" id="ARBA00022723"/>
    </source>
</evidence>
<evidence type="ECO:0000313" key="17">
    <source>
        <dbReference type="EMBL" id="MEJ8569464.1"/>
    </source>
</evidence>
<feature type="domain" description="Peptidase M1 membrane alanine aminopeptidase" evidence="13">
    <location>
        <begin position="230"/>
        <end position="441"/>
    </location>
</feature>
<dbReference type="InterPro" id="IPR012779">
    <property type="entry name" value="Peptidase_M1_pepN"/>
</dbReference>
<protein>
    <recommendedName>
        <fullName evidence="5 12">Aminopeptidase N</fullName>
        <ecNumber evidence="4 12">3.4.11.2</ecNumber>
    </recommendedName>
</protein>
<keyword evidence="6 17" id="KW-0031">Aminopeptidase</keyword>
<evidence type="ECO:0000256" key="5">
    <source>
        <dbReference type="ARBA" id="ARBA00015611"/>
    </source>
</evidence>
<evidence type="ECO:0000259" key="14">
    <source>
        <dbReference type="Pfam" id="PF11940"/>
    </source>
</evidence>
<dbReference type="Pfam" id="PF17432">
    <property type="entry name" value="DUF3458_C"/>
    <property type="match status" value="1"/>
</dbReference>
<evidence type="ECO:0000256" key="4">
    <source>
        <dbReference type="ARBA" id="ARBA00012564"/>
    </source>
</evidence>
<dbReference type="Pfam" id="PF01433">
    <property type="entry name" value="Peptidase_M1"/>
    <property type="match status" value="1"/>
</dbReference>
<dbReference type="Gene3D" id="2.60.40.1840">
    <property type="match status" value="1"/>
</dbReference>
<keyword evidence="7" id="KW-0645">Protease</keyword>
<reference evidence="17 18" key="1">
    <citation type="submission" date="2024-02" db="EMBL/GenBank/DDBJ databases">
        <title>A novel Wenzhouxiangellaceae bacterium, isolated from coastal sediments.</title>
        <authorList>
            <person name="Du Z.-J."/>
            <person name="Ye Y.-Q."/>
            <person name="Zhang X.-Y."/>
        </authorList>
    </citation>
    <scope>NUCLEOTIDE SEQUENCE [LARGE SCALE GENOMIC DNA]</scope>
    <source>
        <strain evidence="17 18">CH-27</strain>
    </source>
</reference>
<comment type="similarity">
    <text evidence="3">Belongs to the peptidase M1 family.</text>
</comment>
<dbReference type="GO" id="GO:0008237">
    <property type="term" value="F:metallopeptidase activity"/>
    <property type="evidence" value="ECO:0007669"/>
    <property type="project" value="UniProtKB-UniRule"/>
</dbReference>
<feature type="domain" description="Aminopeptidase N-like N-terminal" evidence="16">
    <location>
        <begin position="78"/>
        <end position="191"/>
    </location>
</feature>
<evidence type="ECO:0000256" key="6">
    <source>
        <dbReference type="ARBA" id="ARBA00022438"/>
    </source>
</evidence>
<dbReference type="GO" id="GO:0006508">
    <property type="term" value="P:proteolysis"/>
    <property type="evidence" value="ECO:0007669"/>
    <property type="project" value="UniProtKB-UniRule"/>
</dbReference>
<dbReference type="PRINTS" id="PR00756">
    <property type="entry name" value="ALADIPTASE"/>
</dbReference>
<dbReference type="FunFam" id="2.60.40.1840:FF:000001">
    <property type="entry name" value="Aminopeptidase N"/>
    <property type="match status" value="1"/>
</dbReference>
<keyword evidence="18" id="KW-1185">Reference proteome</keyword>
<feature type="domain" description="Peptidase M1 alanyl aminopeptidase C-terminal" evidence="15">
    <location>
        <begin position="558"/>
        <end position="877"/>
    </location>
</feature>
<evidence type="ECO:0000256" key="10">
    <source>
        <dbReference type="ARBA" id="ARBA00022833"/>
    </source>
</evidence>
<dbReference type="AlphaFoldDB" id="A0AAW9RKG3"/>
<dbReference type="CDD" id="cd09600">
    <property type="entry name" value="M1_APN"/>
    <property type="match status" value="1"/>
</dbReference>
<dbReference type="InterPro" id="IPR001930">
    <property type="entry name" value="Peptidase_M1"/>
</dbReference>
<dbReference type="InterPro" id="IPR037144">
    <property type="entry name" value="Peptidase_M1_pepN_C_sf"/>
</dbReference>
<gene>
    <name evidence="17" type="primary">pepN</name>
    <name evidence="17" type="ORF">V3330_17690</name>
</gene>
<keyword evidence="9 17" id="KW-0378">Hydrolase</keyword>
<dbReference type="PANTHER" id="PTHR46322">
    <property type="entry name" value="PUROMYCIN-SENSITIVE AMINOPEPTIDASE"/>
    <property type="match status" value="1"/>
</dbReference>
<organism evidence="17 18">
    <name type="scientific">Elongatibacter sediminis</name>
    <dbReference type="NCBI Taxonomy" id="3119006"/>
    <lineage>
        <taxon>Bacteria</taxon>
        <taxon>Pseudomonadati</taxon>
        <taxon>Pseudomonadota</taxon>
        <taxon>Gammaproteobacteria</taxon>
        <taxon>Chromatiales</taxon>
        <taxon>Wenzhouxiangellaceae</taxon>
        <taxon>Elongatibacter</taxon>
    </lineage>
</organism>
<comment type="caution">
    <text evidence="17">The sequence shown here is derived from an EMBL/GenBank/DDBJ whole genome shotgun (WGS) entry which is preliminary data.</text>
</comment>
<comment type="cofactor">
    <cofactor evidence="2">
        <name>Zn(2+)</name>
        <dbReference type="ChEBI" id="CHEBI:29105"/>
    </cofactor>
</comment>
<evidence type="ECO:0000259" key="16">
    <source>
        <dbReference type="Pfam" id="PF17900"/>
    </source>
</evidence>
<name>A0AAW9RKG3_9GAMM</name>
<dbReference type="Gene3D" id="2.60.40.1730">
    <property type="entry name" value="tricorn interacting facor f3 domain"/>
    <property type="match status" value="1"/>
</dbReference>
<feature type="domain" description="Peptidase M1 alanyl aminopeptidase Ig-like fold" evidence="14">
    <location>
        <begin position="449"/>
        <end position="554"/>
    </location>
</feature>
<dbReference type="SUPFAM" id="SSF55486">
    <property type="entry name" value="Metalloproteases ('zincins'), catalytic domain"/>
    <property type="match status" value="1"/>
</dbReference>
<keyword evidence="10" id="KW-0862">Zinc</keyword>
<dbReference type="RefSeq" id="WP_354696789.1">
    <property type="nucleotide sequence ID" value="NZ_JAZHOG010000014.1"/>
</dbReference>
<dbReference type="Pfam" id="PF17900">
    <property type="entry name" value="Peptidase_M1_N"/>
    <property type="match status" value="1"/>
</dbReference>